<accession>A0A2P6SJX4</accession>
<proteinExistence type="predicted"/>
<keyword evidence="1" id="KW-0479">Metal-binding</keyword>
<feature type="region of interest" description="Disordered" evidence="2">
    <location>
        <begin position="220"/>
        <end position="239"/>
    </location>
</feature>
<dbReference type="OMA" id="GCIRTHI"/>
<dbReference type="Proteomes" id="UP000238479">
    <property type="component" value="Chromosome 1"/>
</dbReference>
<name>A0A2P6SJX4_ROSCH</name>
<dbReference type="PROSITE" id="PS50158">
    <property type="entry name" value="ZF_CCHC"/>
    <property type="match status" value="1"/>
</dbReference>
<sequence>MQSGLKFGSGSVPLNFMNIEPLTGSNFKRWRADIEIYLSVNHLDLPLYKKPPEALTIASTSEQQKYFDEWHRLNRVCKNVMKRTMSDSVSGSIEEKELATEFLESIGERFKESDKAQIANLLNKLMNTKYTGSGTIREHILKLVDYAAKLKTLKNPISDEMLIHHTLNSLPASFEHLNTTYLAQKDKWDINELISICVQVDERIKKEKIERSVNLVGKPKWKTQKGNNHKGKKFSPKLALAPAPDSKIQKPYQTKCYFCRKSGHLKRDCTGFKAWLTKKGIHKEEKSQK</sequence>
<organism evidence="4 5">
    <name type="scientific">Rosa chinensis</name>
    <name type="common">China rose</name>
    <dbReference type="NCBI Taxonomy" id="74649"/>
    <lineage>
        <taxon>Eukaryota</taxon>
        <taxon>Viridiplantae</taxon>
        <taxon>Streptophyta</taxon>
        <taxon>Embryophyta</taxon>
        <taxon>Tracheophyta</taxon>
        <taxon>Spermatophyta</taxon>
        <taxon>Magnoliopsida</taxon>
        <taxon>eudicotyledons</taxon>
        <taxon>Gunneridae</taxon>
        <taxon>Pentapetalae</taxon>
        <taxon>rosids</taxon>
        <taxon>fabids</taxon>
        <taxon>Rosales</taxon>
        <taxon>Rosaceae</taxon>
        <taxon>Rosoideae</taxon>
        <taxon>Rosoideae incertae sedis</taxon>
        <taxon>Rosa</taxon>
    </lineage>
</organism>
<dbReference type="Pfam" id="PF14223">
    <property type="entry name" value="Retrotran_gag_2"/>
    <property type="match status" value="1"/>
</dbReference>
<feature type="compositionally biased region" description="Basic residues" evidence="2">
    <location>
        <begin position="220"/>
        <end position="235"/>
    </location>
</feature>
<dbReference type="GO" id="GO:0008270">
    <property type="term" value="F:zinc ion binding"/>
    <property type="evidence" value="ECO:0007669"/>
    <property type="project" value="UniProtKB-KW"/>
</dbReference>
<keyword evidence="1" id="KW-0862">Zinc</keyword>
<keyword evidence="1" id="KW-0863">Zinc-finger</keyword>
<feature type="domain" description="CCHC-type" evidence="3">
    <location>
        <begin position="255"/>
        <end position="269"/>
    </location>
</feature>
<dbReference type="GO" id="GO:0003676">
    <property type="term" value="F:nucleic acid binding"/>
    <property type="evidence" value="ECO:0007669"/>
    <property type="project" value="InterPro"/>
</dbReference>
<reference evidence="4 5" key="1">
    <citation type="journal article" date="2018" name="Nat. Genet.">
        <title>The Rosa genome provides new insights in the design of modern roses.</title>
        <authorList>
            <person name="Bendahmane M."/>
        </authorList>
    </citation>
    <scope>NUCLEOTIDE SEQUENCE [LARGE SCALE GENOMIC DNA]</scope>
    <source>
        <strain evidence="5">cv. Old Blush</strain>
    </source>
</reference>
<keyword evidence="5" id="KW-1185">Reference proteome</keyword>
<gene>
    <name evidence="4" type="ORF">RchiOBHm_Chr1g0365141</name>
</gene>
<dbReference type="InterPro" id="IPR001878">
    <property type="entry name" value="Znf_CCHC"/>
</dbReference>
<evidence type="ECO:0000313" key="5">
    <source>
        <dbReference type="Proteomes" id="UP000238479"/>
    </source>
</evidence>
<evidence type="ECO:0000256" key="2">
    <source>
        <dbReference type="SAM" id="MobiDB-lite"/>
    </source>
</evidence>
<dbReference type="SUPFAM" id="SSF57756">
    <property type="entry name" value="Retrovirus zinc finger-like domains"/>
    <property type="match status" value="1"/>
</dbReference>
<dbReference type="PANTHER" id="PTHR35317:SF42">
    <property type="entry name" value="RETROTRANSPOSON GAG DOMAIN-CONTAINING PROTEIN"/>
    <property type="match status" value="1"/>
</dbReference>
<dbReference type="Pfam" id="PF00098">
    <property type="entry name" value="zf-CCHC"/>
    <property type="match status" value="1"/>
</dbReference>
<dbReference type="Gramene" id="PRQ58980">
    <property type="protein sequence ID" value="PRQ58980"/>
    <property type="gene ID" value="RchiOBHm_Chr1g0365141"/>
</dbReference>
<dbReference type="SMART" id="SM00343">
    <property type="entry name" value="ZnF_C2HC"/>
    <property type="match status" value="1"/>
</dbReference>
<dbReference type="InterPro" id="IPR036875">
    <property type="entry name" value="Znf_CCHC_sf"/>
</dbReference>
<dbReference type="AlphaFoldDB" id="A0A2P6SJX4"/>
<evidence type="ECO:0000256" key="1">
    <source>
        <dbReference type="PROSITE-ProRule" id="PRU00047"/>
    </source>
</evidence>
<comment type="caution">
    <text evidence="4">The sequence shown here is derived from an EMBL/GenBank/DDBJ whole genome shotgun (WGS) entry which is preliminary data.</text>
</comment>
<dbReference type="PANTHER" id="PTHR35317">
    <property type="entry name" value="OS04G0629600 PROTEIN"/>
    <property type="match status" value="1"/>
</dbReference>
<dbReference type="EMBL" id="PDCK01000039">
    <property type="protein sequence ID" value="PRQ58980.1"/>
    <property type="molecule type" value="Genomic_DNA"/>
</dbReference>
<evidence type="ECO:0000259" key="3">
    <source>
        <dbReference type="PROSITE" id="PS50158"/>
    </source>
</evidence>
<evidence type="ECO:0000313" key="4">
    <source>
        <dbReference type="EMBL" id="PRQ58980.1"/>
    </source>
</evidence>
<protein>
    <submittedName>
        <fullName evidence="4">Putative transcription factor interactor and regulator CCHC(Zn) family</fullName>
    </submittedName>
</protein>